<dbReference type="CDD" id="cd01335">
    <property type="entry name" value="Radical_SAM"/>
    <property type="match status" value="1"/>
</dbReference>
<sequence>MWEVFLNVTGGCNLNCRYCYETDRTTEKQHPLSVCNYTINDVLTLLEKLSEYKDSIYVYFYGGEPTLKPKLLEEWSSKIKEKYPSVNQVLHTNGLLLDTLSKSFFDNIEVILLSVNMESKVAYGSRDFYVATVRKNIEWVRNITEIPVILRLTYTSDSHFLETCFLFEDLSDAVYWQITSIQDNDIEQTILNYYTDISLLMNKWFSQLQKPTNPQYIPFDYAFLVTSNTSEFKENTAPCGFGRSILFVDLDGTIYACPEIMQDVQEKIGHIRTGFDLKPTNDMFIEILEKCGNCIAKTYCRTRCPNMHLKSSIATQEHICKVTRNILEEFLRYKEKLDDSVKKRYLSRIRAPQIRRFMGIVECVP</sequence>
<evidence type="ECO:0000256" key="2">
    <source>
        <dbReference type="ARBA" id="ARBA00022485"/>
    </source>
</evidence>
<dbReference type="InterPro" id="IPR007197">
    <property type="entry name" value="rSAM"/>
</dbReference>
<dbReference type="SUPFAM" id="SSF102114">
    <property type="entry name" value="Radical SAM enzymes"/>
    <property type="match status" value="1"/>
</dbReference>
<dbReference type="Proteomes" id="UP000050360">
    <property type="component" value="Unassembled WGS sequence"/>
</dbReference>
<dbReference type="SFLD" id="SFLDS00029">
    <property type="entry name" value="Radical_SAM"/>
    <property type="match status" value="1"/>
</dbReference>
<proteinExistence type="predicted"/>
<dbReference type="Pfam" id="PF04055">
    <property type="entry name" value="Radical_SAM"/>
    <property type="match status" value="1"/>
</dbReference>
<keyword evidence="8" id="KW-0456">Lyase</keyword>
<dbReference type="SFLD" id="SFLDG01067">
    <property type="entry name" value="SPASM/twitch_domain_containing"/>
    <property type="match status" value="1"/>
</dbReference>
<dbReference type="GO" id="GO:0016491">
    <property type="term" value="F:oxidoreductase activity"/>
    <property type="evidence" value="ECO:0007669"/>
    <property type="project" value="InterPro"/>
</dbReference>
<evidence type="ECO:0000313" key="9">
    <source>
        <dbReference type="Proteomes" id="UP000050360"/>
    </source>
</evidence>
<dbReference type="GO" id="GO:0046872">
    <property type="term" value="F:metal ion binding"/>
    <property type="evidence" value="ECO:0007669"/>
    <property type="project" value="UniProtKB-KW"/>
</dbReference>
<name>A0A0P8A2D2_9EURY</name>
<evidence type="ECO:0000256" key="6">
    <source>
        <dbReference type="ARBA" id="ARBA00023014"/>
    </source>
</evidence>
<dbReference type="GO" id="GO:0051539">
    <property type="term" value="F:4 iron, 4 sulfur cluster binding"/>
    <property type="evidence" value="ECO:0007669"/>
    <property type="project" value="UniProtKB-KW"/>
</dbReference>
<dbReference type="Gene3D" id="3.20.20.70">
    <property type="entry name" value="Aldolase class I"/>
    <property type="match status" value="1"/>
</dbReference>
<evidence type="ECO:0000256" key="5">
    <source>
        <dbReference type="ARBA" id="ARBA00023004"/>
    </source>
</evidence>
<organism evidence="8 9">
    <name type="scientific">Candidatus Methanoperedens nitratireducens</name>
    <dbReference type="NCBI Taxonomy" id="1392998"/>
    <lineage>
        <taxon>Archaea</taxon>
        <taxon>Methanobacteriati</taxon>
        <taxon>Methanobacteriota</taxon>
        <taxon>Stenosarchaea group</taxon>
        <taxon>Methanomicrobia</taxon>
        <taxon>Methanosarcinales</taxon>
        <taxon>ANME-2 cluster</taxon>
        <taxon>Candidatus Methanoperedentaceae</taxon>
        <taxon>Candidatus Methanoperedens</taxon>
    </lineage>
</organism>
<evidence type="ECO:0000256" key="4">
    <source>
        <dbReference type="ARBA" id="ARBA00022723"/>
    </source>
</evidence>
<dbReference type="NCBIfam" id="TIGR04085">
    <property type="entry name" value="rSAM_more_4Fe4S"/>
    <property type="match status" value="1"/>
</dbReference>
<protein>
    <submittedName>
        <fullName evidence="8">7-carboxy-7-deazaguanine synthase</fullName>
        <ecNumber evidence="8">4.3.99.3</ecNumber>
    </submittedName>
</protein>
<evidence type="ECO:0000256" key="1">
    <source>
        <dbReference type="ARBA" id="ARBA00001966"/>
    </source>
</evidence>
<reference evidence="8 9" key="1">
    <citation type="submission" date="2015-09" db="EMBL/GenBank/DDBJ databases">
        <title>A metagenomics-based metabolic model of nitrate-dependent anaerobic oxidation of methane by Methanoperedens-like archaea.</title>
        <authorList>
            <person name="Arshad A."/>
            <person name="Speth D.R."/>
            <person name="De Graaf R.M."/>
            <person name="Op Den Camp H.J."/>
            <person name="Jetten M.S."/>
            <person name="Welte C.U."/>
        </authorList>
    </citation>
    <scope>NUCLEOTIDE SEQUENCE [LARGE SCALE GENOMIC DNA]</scope>
</reference>
<comment type="caution">
    <text evidence="8">The sequence shown here is derived from an EMBL/GenBank/DDBJ whole genome shotgun (WGS) entry which is preliminary data.</text>
</comment>
<keyword evidence="3" id="KW-0949">S-adenosyl-L-methionine</keyword>
<evidence type="ECO:0000259" key="7">
    <source>
        <dbReference type="PROSITE" id="PS51918"/>
    </source>
</evidence>
<dbReference type="InterPro" id="IPR013785">
    <property type="entry name" value="Aldolase_TIM"/>
</dbReference>
<dbReference type="EC" id="4.3.99.3" evidence="8"/>
<dbReference type="PANTHER" id="PTHR43273:SF2">
    <property type="entry name" value="RADICAL SAM CORE DOMAIN-CONTAINING PROTEIN"/>
    <property type="match status" value="1"/>
</dbReference>
<dbReference type="InterPro" id="IPR023867">
    <property type="entry name" value="Sulphatase_maturase_rSAM"/>
</dbReference>
<comment type="cofactor">
    <cofactor evidence="1">
        <name>[4Fe-4S] cluster</name>
        <dbReference type="ChEBI" id="CHEBI:49883"/>
    </cofactor>
</comment>
<dbReference type="InterPro" id="IPR023885">
    <property type="entry name" value="4Fe4S-binding_SPASM_dom"/>
</dbReference>
<keyword evidence="6" id="KW-0411">Iron-sulfur</keyword>
<keyword evidence="4" id="KW-0479">Metal-binding</keyword>
<dbReference type="PROSITE" id="PS01305">
    <property type="entry name" value="MOAA_NIFB_PQQE"/>
    <property type="match status" value="1"/>
</dbReference>
<dbReference type="GO" id="GO:0016829">
    <property type="term" value="F:lyase activity"/>
    <property type="evidence" value="ECO:0007669"/>
    <property type="project" value="UniProtKB-KW"/>
</dbReference>
<evidence type="ECO:0000256" key="3">
    <source>
        <dbReference type="ARBA" id="ARBA00022691"/>
    </source>
</evidence>
<dbReference type="PROSITE" id="PS51918">
    <property type="entry name" value="RADICAL_SAM"/>
    <property type="match status" value="1"/>
</dbReference>
<dbReference type="EMBL" id="LKCM01000255">
    <property type="protein sequence ID" value="KPQ42217.1"/>
    <property type="molecule type" value="Genomic_DNA"/>
</dbReference>
<evidence type="ECO:0000313" key="8">
    <source>
        <dbReference type="EMBL" id="KPQ42217.1"/>
    </source>
</evidence>
<keyword evidence="5" id="KW-0408">Iron</keyword>
<feature type="domain" description="Radical SAM core" evidence="7">
    <location>
        <begin position="1"/>
        <end position="220"/>
    </location>
</feature>
<dbReference type="PANTHER" id="PTHR43273">
    <property type="entry name" value="ANAEROBIC SULFATASE-MATURATING ENZYME HOMOLOG ASLB-RELATED"/>
    <property type="match status" value="1"/>
</dbReference>
<dbReference type="InterPro" id="IPR000385">
    <property type="entry name" value="MoaA_NifB_PqqE_Fe-S-bd_CS"/>
</dbReference>
<accession>A0A0P8A2D2</accession>
<dbReference type="AlphaFoldDB" id="A0A0P8A2D2"/>
<keyword evidence="2" id="KW-0004">4Fe-4S</keyword>
<gene>
    <name evidence="8" type="primary">queE_2</name>
    <name evidence="8" type="ORF">MPEBLZ_03231</name>
</gene>
<dbReference type="InterPro" id="IPR058240">
    <property type="entry name" value="rSAM_sf"/>
</dbReference>